<dbReference type="AlphaFoldDB" id="A0AAE0RUM1"/>
<accession>A0AAE0RUM1</accession>
<evidence type="ECO:0000256" key="1">
    <source>
        <dbReference type="SAM" id="MobiDB-lite"/>
    </source>
</evidence>
<dbReference type="EMBL" id="JAEAOA010000859">
    <property type="protein sequence ID" value="KAK3579924.1"/>
    <property type="molecule type" value="Genomic_DNA"/>
</dbReference>
<sequence length="128" mass="14931">MGMKGSQKTMGRANSDPKKEGEIRESEDTEKDKYTGLDIDSHQNRENRTDDDKEDENENENEHGKTADKNLTNDTDKEMDTENEHEQRQETEMETCSIRMTVDDMGEKRTKRMMAALEKEKRIERASI</sequence>
<feature type="region of interest" description="Disordered" evidence="1">
    <location>
        <begin position="1"/>
        <end position="97"/>
    </location>
</feature>
<name>A0AAE0RUM1_9BIVA</name>
<evidence type="ECO:0000313" key="2">
    <source>
        <dbReference type="EMBL" id="KAK3579924.1"/>
    </source>
</evidence>
<reference evidence="2" key="3">
    <citation type="submission" date="2023-05" db="EMBL/GenBank/DDBJ databases">
        <authorList>
            <person name="Smith C.H."/>
        </authorList>
    </citation>
    <scope>NUCLEOTIDE SEQUENCE</scope>
    <source>
        <strain evidence="2">CHS0354</strain>
        <tissue evidence="2">Mantle</tissue>
    </source>
</reference>
<reference evidence="2" key="2">
    <citation type="journal article" date="2021" name="Genome Biol. Evol.">
        <title>Developing a high-quality reference genome for a parasitic bivalve with doubly uniparental inheritance (Bivalvia: Unionida).</title>
        <authorList>
            <person name="Smith C.H."/>
        </authorList>
    </citation>
    <scope>NUCLEOTIDE SEQUENCE</scope>
    <source>
        <strain evidence="2">CHS0354</strain>
        <tissue evidence="2">Mantle</tissue>
    </source>
</reference>
<dbReference type="Proteomes" id="UP001195483">
    <property type="component" value="Unassembled WGS sequence"/>
</dbReference>
<evidence type="ECO:0000313" key="3">
    <source>
        <dbReference type="Proteomes" id="UP001195483"/>
    </source>
</evidence>
<gene>
    <name evidence="2" type="ORF">CHS0354_014035</name>
</gene>
<comment type="caution">
    <text evidence="2">The sequence shown here is derived from an EMBL/GenBank/DDBJ whole genome shotgun (WGS) entry which is preliminary data.</text>
</comment>
<reference evidence="2" key="1">
    <citation type="journal article" date="2021" name="Genome Biol. Evol.">
        <title>A High-Quality Reference Genome for a Parasitic Bivalve with Doubly Uniparental Inheritance (Bivalvia: Unionida).</title>
        <authorList>
            <person name="Smith C.H."/>
        </authorList>
    </citation>
    <scope>NUCLEOTIDE SEQUENCE</scope>
    <source>
        <strain evidence="2">CHS0354</strain>
    </source>
</reference>
<feature type="compositionally biased region" description="Basic and acidic residues" evidence="1">
    <location>
        <begin position="15"/>
        <end position="51"/>
    </location>
</feature>
<organism evidence="2 3">
    <name type="scientific">Potamilus streckersoni</name>
    <dbReference type="NCBI Taxonomy" id="2493646"/>
    <lineage>
        <taxon>Eukaryota</taxon>
        <taxon>Metazoa</taxon>
        <taxon>Spiralia</taxon>
        <taxon>Lophotrochozoa</taxon>
        <taxon>Mollusca</taxon>
        <taxon>Bivalvia</taxon>
        <taxon>Autobranchia</taxon>
        <taxon>Heteroconchia</taxon>
        <taxon>Palaeoheterodonta</taxon>
        <taxon>Unionida</taxon>
        <taxon>Unionoidea</taxon>
        <taxon>Unionidae</taxon>
        <taxon>Ambleminae</taxon>
        <taxon>Lampsilini</taxon>
        <taxon>Potamilus</taxon>
    </lineage>
</organism>
<protein>
    <submittedName>
        <fullName evidence="2">Uncharacterized protein</fullName>
    </submittedName>
</protein>
<feature type="compositionally biased region" description="Basic and acidic residues" evidence="1">
    <location>
        <begin position="74"/>
        <end position="91"/>
    </location>
</feature>
<proteinExistence type="predicted"/>
<keyword evidence="3" id="KW-1185">Reference proteome</keyword>